<feature type="domain" description="AAA+ ATPase" evidence="6">
    <location>
        <begin position="221"/>
        <end position="506"/>
    </location>
</feature>
<dbReference type="Gene3D" id="3.40.50.300">
    <property type="entry name" value="P-loop containing nucleotide triphosphate hydrolases"/>
    <property type="match status" value="2"/>
</dbReference>
<dbReference type="InterPro" id="IPR041679">
    <property type="entry name" value="DNA2/NAM7-like_C"/>
</dbReference>
<name>A0A2R6AKV4_9ARCH</name>
<dbReference type="InterPro" id="IPR027417">
    <property type="entry name" value="P-loop_NTPase"/>
</dbReference>
<dbReference type="AlphaFoldDB" id="A0A2R6AKV4"/>
<dbReference type="GO" id="GO:0005524">
    <property type="term" value="F:ATP binding"/>
    <property type="evidence" value="ECO:0007669"/>
    <property type="project" value="UniProtKB-KW"/>
</dbReference>
<keyword evidence="3" id="KW-0378">Hydrolase</keyword>
<accession>A0A2R6AKV4</accession>
<evidence type="ECO:0000313" key="8">
    <source>
        <dbReference type="Proteomes" id="UP000240322"/>
    </source>
</evidence>
<dbReference type="SUPFAM" id="SSF52540">
    <property type="entry name" value="P-loop containing nucleoside triphosphate hydrolases"/>
    <property type="match status" value="1"/>
</dbReference>
<evidence type="ECO:0000256" key="4">
    <source>
        <dbReference type="ARBA" id="ARBA00022806"/>
    </source>
</evidence>
<dbReference type="GO" id="GO:0016787">
    <property type="term" value="F:hydrolase activity"/>
    <property type="evidence" value="ECO:0007669"/>
    <property type="project" value="UniProtKB-KW"/>
</dbReference>
<proteinExistence type="inferred from homology"/>
<dbReference type="PANTHER" id="PTHR43788">
    <property type="entry name" value="DNA2/NAM7 HELICASE FAMILY MEMBER"/>
    <property type="match status" value="1"/>
</dbReference>
<reference evidence="7 8" key="1">
    <citation type="submission" date="2017-04" db="EMBL/GenBank/DDBJ databases">
        <title>Novel microbial lineages endemic to geothermal iron-oxide mats fill important gaps in the evolutionary history of Archaea.</title>
        <authorList>
            <person name="Jay Z.J."/>
            <person name="Beam J.P."/>
            <person name="Dlakic M."/>
            <person name="Rusch D.B."/>
            <person name="Kozubal M.A."/>
            <person name="Inskeep W.P."/>
        </authorList>
    </citation>
    <scope>NUCLEOTIDE SEQUENCE [LARGE SCALE GENOMIC DNA]</scope>
    <source>
        <strain evidence="7">OSP_D</strain>
    </source>
</reference>
<comment type="similarity">
    <text evidence="1">Belongs to the DNA2/NAM7 helicase family.</text>
</comment>
<dbReference type="SMART" id="SM00382">
    <property type="entry name" value="AAA"/>
    <property type="match status" value="1"/>
</dbReference>
<dbReference type="GO" id="GO:0043139">
    <property type="term" value="F:5'-3' DNA helicase activity"/>
    <property type="evidence" value="ECO:0007669"/>
    <property type="project" value="TreeGrafter"/>
</dbReference>
<dbReference type="Pfam" id="PF13086">
    <property type="entry name" value="AAA_11"/>
    <property type="match status" value="1"/>
</dbReference>
<dbReference type="InterPro" id="IPR047187">
    <property type="entry name" value="SF1_C_Upf1"/>
</dbReference>
<keyword evidence="5" id="KW-0067">ATP-binding</keyword>
<dbReference type="InterPro" id="IPR050534">
    <property type="entry name" value="Coronavir_polyprotein_1ab"/>
</dbReference>
<keyword evidence="4" id="KW-0347">Helicase</keyword>
<evidence type="ECO:0000256" key="1">
    <source>
        <dbReference type="ARBA" id="ARBA00007913"/>
    </source>
</evidence>
<evidence type="ECO:0000256" key="2">
    <source>
        <dbReference type="ARBA" id="ARBA00022741"/>
    </source>
</evidence>
<dbReference type="InterPro" id="IPR041677">
    <property type="entry name" value="DNA2/NAM7_AAA_11"/>
</dbReference>
<dbReference type="Proteomes" id="UP000240322">
    <property type="component" value="Unassembled WGS sequence"/>
</dbReference>
<dbReference type="EMBL" id="NEXE01000192">
    <property type="protein sequence ID" value="PSN87009.1"/>
    <property type="molecule type" value="Genomic_DNA"/>
</dbReference>
<evidence type="ECO:0000313" key="7">
    <source>
        <dbReference type="EMBL" id="PSN87009.1"/>
    </source>
</evidence>
<comment type="caution">
    <text evidence="7">The sequence shown here is derived from an EMBL/GenBank/DDBJ whole genome shotgun (WGS) entry which is preliminary data.</text>
</comment>
<evidence type="ECO:0000259" key="6">
    <source>
        <dbReference type="SMART" id="SM00382"/>
    </source>
</evidence>
<dbReference type="PANTHER" id="PTHR43788:SF8">
    <property type="entry name" value="DNA-BINDING PROTEIN SMUBP-2"/>
    <property type="match status" value="1"/>
</dbReference>
<evidence type="ECO:0000256" key="5">
    <source>
        <dbReference type="ARBA" id="ARBA00022840"/>
    </source>
</evidence>
<protein>
    <recommendedName>
        <fullName evidence="6">AAA+ ATPase domain-containing protein</fullName>
    </recommendedName>
</protein>
<dbReference type="Pfam" id="PF13087">
    <property type="entry name" value="AAA_12"/>
    <property type="match status" value="1"/>
</dbReference>
<organism evidence="7 8">
    <name type="scientific">Candidatus Marsarchaeota G2 archaeon OSP_D</name>
    <dbReference type="NCBI Taxonomy" id="1978157"/>
    <lineage>
        <taxon>Archaea</taxon>
        <taxon>Candidatus Marsarchaeota</taxon>
        <taxon>Candidatus Marsarchaeota group 2</taxon>
    </lineage>
</organism>
<evidence type="ECO:0000256" key="3">
    <source>
        <dbReference type="ARBA" id="ARBA00022801"/>
    </source>
</evidence>
<dbReference type="CDD" id="cd18808">
    <property type="entry name" value="SF1_C_Upf1"/>
    <property type="match status" value="1"/>
</dbReference>
<gene>
    <name evidence="7" type="ORF">B9Q03_11325</name>
</gene>
<sequence>MGVFCDKCDGVMEGDSGHFWFRCVKCHWVKPYSLDYMDDNTFLKSLAILIQREKEEQEVEPFRAEVVSKSQSSVTIRLPLSTFDEGEMLAYSKGSKWRYLGTVVLKGEFTTVLSDVLALSDLSEGESIYVARAETSVGYDLQLELIKKLLSGLKDSGPLVNAYLGVARGNSVALRRRAQEDARLDLSQVDDSPHRVSPVPSGLGLDSSQGEVYSRALSLREGELLVVVGPPGTGKTKVISEIAKSFAERGFRVLVASHTNRAVDNVVERLPLDYTLRVGLPERVLLELKKYLLMYRAKEALGEHYHQLEAERGKIKERLTKLLRDKRELSGLYEESKKLHGDKILLDKIQKLGFEIGGLQDELSRVSEEIDRLLLEESMKLISEARVVGSTLIKCGLSPLDRFNDFDLVIVDEASQAPLTLALIALSKGKRWIIVGDDKQLLPIFKTLYSEDTGEYGYVKAVLNELSVFSVALKHSKVKFMLTNHYRSHPEIFGFSSREFYGGRVSVVSDPVGKTLEVRGFGLFSAKPAAVFVHVKGCAEFSKPSYKNQAEVDACVEIVRRLTMLGVLQEDVCVIAPYRLQRNLIGEVLTNSGIGKVEVNTVDAFQGREKKVVVFSVTATDPRTLKFVSDPNRFNVAVTRAQCKLIVVGNAEAIMCEDSPIKHFLEYAKSINGYFEWENVS</sequence>
<dbReference type="InterPro" id="IPR003593">
    <property type="entry name" value="AAA+_ATPase"/>
</dbReference>
<keyword evidence="2" id="KW-0547">Nucleotide-binding</keyword>